<name>A0A5M9JB36_MONFR</name>
<dbReference type="Proteomes" id="UP000322873">
    <property type="component" value="Unassembled WGS sequence"/>
</dbReference>
<reference evidence="2 3" key="1">
    <citation type="submission" date="2019-06" db="EMBL/GenBank/DDBJ databases">
        <title>Genome Sequence of the Brown Rot Fungal Pathogen Monilinia fructicola.</title>
        <authorList>
            <person name="De Miccolis Angelini R.M."/>
            <person name="Landi L."/>
            <person name="Abate D."/>
            <person name="Pollastro S."/>
            <person name="Romanazzi G."/>
            <person name="Faretra F."/>
        </authorList>
    </citation>
    <scope>NUCLEOTIDE SEQUENCE [LARGE SCALE GENOMIC DNA]</scope>
    <source>
        <strain evidence="2 3">Mfrc123</strain>
    </source>
</reference>
<protein>
    <submittedName>
        <fullName evidence="2">Uncharacterized protein</fullName>
    </submittedName>
</protein>
<proteinExistence type="predicted"/>
<evidence type="ECO:0000256" key="1">
    <source>
        <dbReference type="SAM" id="MobiDB-lite"/>
    </source>
</evidence>
<evidence type="ECO:0000313" key="3">
    <source>
        <dbReference type="Proteomes" id="UP000322873"/>
    </source>
</evidence>
<keyword evidence="3" id="KW-1185">Reference proteome</keyword>
<feature type="region of interest" description="Disordered" evidence="1">
    <location>
        <begin position="62"/>
        <end position="91"/>
    </location>
</feature>
<sequence>MQARSNQARPIPTRSSLARWMNHKEASTRVVYNVRKKKKERKRKIIHYQSIKYYIQHPTSNIQYPTSNIQHPTSNIQHPTTNNQQPTSKPTISNRISKAQIKIQTYIPIRLPTLRKNKFKNPKKGVSYTKKILRQGIQ</sequence>
<dbReference type="EMBL" id="VICG01000012">
    <property type="protein sequence ID" value="KAA8566451.1"/>
    <property type="molecule type" value="Genomic_DNA"/>
</dbReference>
<dbReference type="AlphaFoldDB" id="A0A5M9JB36"/>
<organism evidence="2 3">
    <name type="scientific">Monilinia fructicola</name>
    <name type="common">Brown rot fungus</name>
    <name type="synonym">Ciboria fructicola</name>
    <dbReference type="NCBI Taxonomy" id="38448"/>
    <lineage>
        <taxon>Eukaryota</taxon>
        <taxon>Fungi</taxon>
        <taxon>Dikarya</taxon>
        <taxon>Ascomycota</taxon>
        <taxon>Pezizomycotina</taxon>
        <taxon>Leotiomycetes</taxon>
        <taxon>Helotiales</taxon>
        <taxon>Sclerotiniaceae</taxon>
        <taxon>Monilinia</taxon>
    </lineage>
</organism>
<comment type="caution">
    <text evidence="2">The sequence shown here is derived from an EMBL/GenBank/DDBJ whole genome shotgun (WGS) entry which is preliminary data.</text>
</comment>
<evidence type="ECO:0000313" key="2">
    <source>
        <dbReference type="EMBL" id="KAA8566451.1"/>
    </source>
</evidence>
<gene>
    <name evidence="2" type="ORF">EYC84_009014</name>
</gene>
<accession>A0A5M9JB36</accession>